<dbReference type="PANTHER" id="PTHR38013">
    <property type="entry name" value="GLYCOPROTEIN/POLYSACCHARIDE METABOLISM"/>
    <property type="match status" value="1"/>
</dbReference>
<dbReference type="RefSeq" id="WP_013044248.1">
    <property type="nucleotide sequence ID" value="NC_014008.1"/>
</dbReference>
<dbReference type="HOGENOM" id="CLU_085265_0_0_0"/>
<keyword evidence="1" id="KW-0732">Signal</keyword>
<dbReference type="eggNOG" id="COG3187">
    <property type="taxonomic scope" value="Bacteria"/>
</dbReference>
<dbReference type="STRING" id="583355.Caka_2510"/>
<gene>
    <name evidence="3" type="ordered locus">Caka_2510</name>
</gene>
<dbReference type="Proteomes" id="UP000000925">
    <property type="component" value="Chromosome"/>
</dbReference>
<protein>
    <recommendedName>
        <fullName evidence="2">DUF306 domain-containing protein</fullName>
    </recommendedName>
</protein>
<dbReference type="InterPro" id="IPR038670">
    <property type="entry name" value="HslJ-like_sf"/>
</dbReference>
<name>D5EP16_CORAD</name>
<reference evidence="3 4" key="1">
    <citation type="journal article" date="2010" name="Stand. Genomic Sci.">
        <title>Complete genome sequence of Coraliomargarita akajimensis type strain (04OKA010-24).</title>
        <authorList>
            <person name="Mavromatis K."/>
            <person name="Abt B."/>
            <person name="Brambilla E."/>
            <person name="Lapidus A."/>
            <person name="Copeland A."/>
            <person name="Deshpande S."/>
            <person name="Nolan M."/>
            <person name="Lucas S."/>
            <person name="Tice H."/>
            <person name="Cheng J.F."/>
            <person name="Han C."/>
            <person name="Detter J.C."/>
            <person name="Woyke T."/>
            <person name="Goodwin L."/>
            <person name="Pitluck S."/>
            <person name="Held B."/>
            <person name="Brettin T."/>
            <person name="Tapia R."/>
            <person name="Ivanova N."/>
            <person name="Mikhailova N."/>
            <person name="Pati A."/>
            <person name="Liolios K."/>
            <person name="Chen A."/>
            <person name="Palaniappan K."/>
            <person name="Land M."/>
            <person name="Hauser L."/>
            <person name="Chang Y.J."/>
            <person name="Jeffries C.D."/>
            <person name="Rohde M."/>
            <person name="Goker M."/>
            <person name="Bristow J."/>
            <person name="Eisen J.A."/>
            <person name="Markowitz V."/>
            <person name="Hugenholtz P."/>
            <person name="Klenk H.P."/>
            <person name="Kyrpides N.C."/>
        </authorList>
    </citation>
    <scope>NUCLEOTIDE SEQUENCE [LARGE SCALE GENOMIC DNA]</scope>
    <source>
        <strain evidence="4">DSM 45221 / IAM 15411 / JCM 23193 / KCTC 12865</strain>
    </source>
</reference>
<dbReference type="eggNOG" id="COG3126">
    <property type="taxonomic scope" value="Bacteria"/>
</dbReference>
<organism evidence="3 4">
    <name type="scientific">Coraliomargarita akajimensis (strain DSM 45221 / IAM 15411 / JCM 23193 / KCTC 12865 / 04OKA010-24)</name>
    <dbReference type="NCBI Taxonomy" id="583355"/>
    <lineage>
        <taxon>Bacteria</taxon>
        <taxon>Pseudomonadati</taxon>
        <taxon>Verrucomicrobiota</taxon>
        <taxon>Opitutia</taxon>
        <taxon>Puniceicoccales</taxon>
        <taxon>Coraliomargaritaceae</taxon>
        <taxon>Coraliomargarita</taxon>
    </lineage>
</organism>
<proteinExistence type="predicted"/>
<dbReference type="PANTHER" id="PTHR38013:SF1">
    <property type="entry name" value="GLYCOPROTEIN_POLYSACCHARIDE METABOLISM"/>
    <property type="match status" value="1"/>
</dbReference>
<evidence type="ECO:0000313" key="4">
    <source>
        <dbReference type="Proteomes" id="UP000000925"/>
    </source>
</evidence>
<dbReference type="AlphaFoldDB" id="D5EP16"/>
<dbReference type="Gene3D" id="2.40.128.270">
    <property type="match status" value="1"/>
</dbReference>
<evidence type="ECO:0000259" key="2">
    <source>
        <dbReference type="Pfam" id="PF03724"/>
    </source>
</evidence>
<dbReference type="KEGG" id="caa:Caka_2510"/>
<feature type="chain" id="PRO_5003071661" description="DUF306 domain-containing protein" evidence="1">
    <location>
        <begin position="22"/>
        <end position="258"/>
    </location>
</feature>
<evidence type="ECO:0000256" key="1">
    <source>
        <dbReference type="SAM" id="SignalP"/>
    </source>
</evidence>
<dbReference type="InterPro" id="IPR005184">
    <property type="entry name" value="DUF306_Meta_HslJ"/>
</dbReference>
<dbReference type="PROSITE" id="PS51257">
    <property type="entry name" value="PROKAR_LIPOPROTEIN"/>
    <property type="match status" value="1"/>
</dbReference>
<dbReference type="Pfam" id="PF09619">
    <property type="entry name" value="YscW"/>
    <property type="match status" value="1"/>
</dbReference>
<sequence>MKAVTRILVLGCIAILLAACAHRTPQAEIRGVVSYRERIALPPGAVMTVALEDVSRMDVAATVLASTQVELNDAPPHAFTLPYDPAEIQDRMRYGLRVRIEVDGQLRFINDRHIDPFADDEALSIVLKATGNKRSLPAQKPDASLTETYWKLVTIQGRQVEMGAGGKELQMTLRAAGDRVTGFSGCNHFHGGYTVDGQALAFGPLASTAMACASGMEQEQAFQTALRSIERYVIQGDTLMLFGQGPDPLLQFEAVYLP</sequence>
<dbReference type="InterPro" id="IPR053196">
    <property type="entry name" value="Lipoprotein_YbaY-like"/>
</dbReference>
<keyword evidence="4" id="KW-1185">Reference proteome</keyword>
<dbReference type="Pfam" id="PF03724">
    <property type="entry name" value="META"/>
    <property type="match status" value="1"/>
</dbReference>
<dbReference type="InterPro" id="IPR039366">
    <property type="entry name" value="Pilotin"/>
</dbReference>
<accession>D5EP16</accession>
<evidence type="ECO:0000313" key="3">
    <source>
        <dbReference type="EMBL" id="ADE55526.1"/>
    </source>
</evidence>
<feature type="domain" description="DUF306" evidence="2">
    <location>
        <begin position="143"/>
        <end position="253"/>
    </location>
</feature>
<feature type="signal peptide" evidence="1">
    <location>
        <begin position="1"/>
        <end position="21"/>
    </location>
</feature>
<dbReference type="EMBL" id="CP001998">
    <property type="protein sequence ID" value="ADE55526.1"/>
    <property type="molecule type" value="Genomic_DNA"/>
</dbReference>